<dbReference type="InterPro" id="IPR001680">
    <property type="entry name" value="WD40_rpt"/>
</dbReference>
<dbReference type="PROSITE" id="PS50082">
    <property type="entry name" value="WD_REPEATS_2"/>
    <property type="match status" value="1"/>
</dbReference>
<dbReference type="STRING" id="55188.A0A2H5QUV2"/>
<dbReference type="GO" id="GO:0048188">
    <property type="term" value="C:Set1C/COMPASS complex"/>
    <property type="evidence" value="ECO:0007669"/>
    <property type="project" value="TreeGrafter"/>
</dbReference>
<organism evidence="7 8">
    <name type="scientific">Citrus unshiu</name>
    <name type="common">Satsuma mandarin</name>
    <name type="synonym">Citrus nobilis var. unshiu</name>
    <dbReference type="NCBI Taxonomy" id="55188"/>
    <lineage>
        <taxon>Eukaryota</taxon>
        <taxon>Viridiplantae</taxon>
        <taxon>Streptophyta</taxon>
        <taxon>Embryophyta</taxon>
        <taxon>Tracheophyta</taxon>
        <taxon>Spermatophyta</taxon>
        <taxon>Magnoliopsida</taxon>
        <taxon>eudicotyledons</taxon>
        <taxon>Gunneridae</taxon>
        <taxon>Pentapetalae</taxon>
        <taxon>rosids</taxon>
        <taxon>malvids</taxon>
        <taxon>Sapindales</taxon>
        <taxon>Rutaceae</taxon>
        <taxon>Aurantioideae</taxon>
        <taxon>Citrus</taxon>
    </lineage>
</organism>
<dbReference type="GO" id="GO:0016070">
    <property type="term" value="P:RNA metabolic process"/>
    <property type="evidence" value="ECO:0007669"/>
    <property type="project" value="UniProtKB-ARBA"/>
</dbReference>
<dbReference type="PANTHER" id="PTHR19861">
    <property type="entry name" value="WD40 REPEAT PROTEIN SWD2"/>
    <property type="match status" value="1"/>
</dbReference>
<accession>A0A2H5QUV2</accession>
<comment type="subcellular location">
    <subcellularLocation>
        <location evidence="1">Nucleus</location>
    </subcellularLocation>
</comment>
<protein>
    <submittedName>
        <fullName evidence="7">Uncharacterized protein</fullName>
    </submittedName>
</protein>
<keyword evidence="8" id="KW-1185">Reference proteome</keyword>
<keyword evidence="3 6" id="KW-0853">WD repeat</keyword>
<dbReference type="InterPro" id="IPR015943">
    <property type="entry name" value="WD40/YVTN_repeat-like_dom_sf"/>
</dbReference>
<comment type="caution">
    <text evidence="7">The sequence shown here is derived from an EMBL/GenBank/DDBJ whole genome shotgun (WGS) entry which is preliminary data.</text>
</comment>
<dbReference type="SUPFAM" id="SSF50978">
    <property type="entry name" value="WD40 repeat-like"/>
    <property type="match status" value="1"/>
</dbReference>
<keyword evidence="4" id="KW-0677">Repeat</keyword>
<name>A0A2H5QUV2_CITUN</name>
<evidence type="ECO:0000256" key="1">
    <source>
        <dbReference type="ARBA" id="ARBA00004123"/>
    </source>
</evidence>
<feature type="repeat" description="WD" evidence="6">
    <location>
        <begin position="1"/>
        <end position="40"/>
    </location>
</feature>
<evidence type="ECO:0000256" key="4">
    <source>
        <dbReference type="ARBA" id="ARBA00022737"/>
    </source>
</evidence>
<dbReference type="Pfam" id="PF00400">
    <property type="entry name" value="WD40"/>
    <property type="match status" value="1"/>
</dbReference>
<dbReference type="AlphaFoldDB" id="A0A2H5QUV2"/>
<reference evidence="7 8" key="1">
    <citation type="journal article" date="2017" name="Front. Genet.">
        <title>Draft sequencing of the heterozygous diploid genome of Satsuma (Citrus unshiu Marc.) using a hybrid assembly approach.</title>
        <authorList>
            <person name="Shimizu T."/>
            <person name="Tanizawa Y."/>
            <person name="Mochizuki T."/>
            <person name="Nagasaki H."/>
            <person name="Yoshioka T."/>
            <person name="Toyoda A."/>
            <person name="Fujiyama A."/>
            <person name="Kaminuma E."/>
            <person name="Nakamura Y."/>
        </authorList>
    </citation>
    <scope>NUCLEOTIDE SEQUENCE [LARGE SCALE GENOMIC DNA]</scope>
    <source>
        <strain evidence="8">cv. Miyagawa wase</strain>
    </source>
</reference>
<sequence>MLNGRISSMDFHKSSSYLVTASDDESIRPYDVSAATSLYKGTAKCTSVVLPELMIVGTYLIRSFIQNLYGFFPRMITSTCVTSKVIITGLFHLARAPPKIALSLVLLVNLFCSGINGLRNARPATAYDDQGLVFAVAFGGYIRMFDAHSDAVKFSNDGRLMLPTSMEGHIHVLDSFQGTLVLMMVVDMLGAYGAGKGVVSWMSFHTEPPVIKWAPGSLMFVTGSSELSFWNPNVPKLGAYVGRK</sequence>
<dbReference type="GO" id="GO:0003682">
    <property type="term" value="F:chromatin binding"/>
    <property type="evidence" value="ECO:0007669"/>
    <property type="project" value="TreeGrafter"/>
</dbReference>
<gene>
    <name evidence="7" type="ORF">CUMW_263910</name>
</gene>
<evidence type="ECO:0000313" key="8">
    <source>
        <dbReference type="Proteomes" id="UP000236630"/>
    </source>
</evidence>
<dbReference type="Gene3D" id="2.130.10.10">
    <property type="entry name" value="YVTN repeat-like/Quinoprotein amine dehydrogenase"/>
    <property type="match status" value="1"/>
</dbReference>
<evidence type="ECO:0000256" key="6">
    <source>
        <dbReference type="PROSITE-ProRule" id="PRU00221"/>
    </source>
</evidence>
<evidence type="ECO:0000313" key="7">
    <source>
        <dbReference type="EMBL" id="GAY68408.1"/>
    </source>
</evidence>
<keyword evidence="5" id="KW-0539">Nucleus</keyword>
<dbReference type="PANTHER" id="PTHR19861:SF0">
    <property type="entry name" value="WD REPEAT-CONTAINING PROTEIN 82"/>
    <property type="match status" value="1"/>
</dbReference>
<dbReference type="Proteomes" id="UP000236630">
    <property type="component" value="Unassembled WGS sequence"/>
</dbReference>
<comment type="similarity">
    <text evidence="2">Belongs to the WD repeat SWD2 family.</text>
</comment>
<evidence type="ECO:0000256" key="3">
    <source>
        <dbReference type="ARBA" id="ARBA00022574"/>
    </source>
</evidence>
<dbReference type="EMBL" id="BDQV01000877">
    <property type="protein sequence ID" value="GAY68408.1"/>
    <property type="molecule type" value="Genomic_DNA"/>
</dbReference>
<evidence type="ECO:0000256" key="5">
    <source>
        <dbReference type="ARBA" id="ARBA00023242"/>
    </source>
</evidence>
<dbReference type="InterPro" id="IPR036322">
    <property type="entry name" value="WD40_repeat_dom_sf"/>
</dbReference>
<proteinExistence type="inferred from homology"/>
<dbReference type="InterPro" id="IPR037867">
    <property type="entry name" value="Swd2/WDR82"/>
</dbReference>
<evidence type="ECO:0000256" key="2">
    <source>
        <dbReference type="ARBA" id="ARBA00005616"/>
    </source>
</evidence>